<dbReference type="GO" id="GO:0005524">
    <property type="term" value="F:ATP binding"/>
    <property type="evidence" value="ECO:0007669"/>
    <property type="project" value="UniProtKB-UniRule"/>
</dbReference>
<dbReference type="InterPro" id="IPR001752">
    <property type="entry name" value="Kinesin_motor_dom"/>
</dbReference>
<dbReference type="AlphaFoldDB" id="A0A2N9IGC4"/>
<dbReference type="GO" id="GO:0005874">
    <property type="term" value="C:microtubule"/>
    <property type="evidence" value="ECO:0007669"/>
    <property type="project" value="UniProtKB-KW"/>
</dbReference>
<dbReference type="Gene3D" id="1.10.150.280">
    <property type="entry name" value="AF1531-like domain"/>
    <property type="match status" value="1"/>
</dbReference>
<dbReference type="Pfam" id="PF16796">
    <property type="entry name" value="Microtub_bd"/>
    <property type="match status" value="1"/>
</dbReference>
<dbReference type="GO" id="GO:0007052">
    <property type="term" value="P:mitotic spindle organization"/>
    <property type="evidence" value="ECO:0007669"/>
    <property type="project" value="TreeGrafter"/>
</dbReference>
<dbReference type="InterPro" id="IPR027417">
    <property type="entry name" value="P-loop_NTPase"/>
</dbReference>
<evidence type="ECO:0000259" key="6">
    <source>
        <dbReference type="PROSITE" id="PS50067"/>
    </source>
</evidence>
<dbReference type="InterPro" id="IPR013103">
    <property type="entry name" value="RVT_2"/>
</dbReference>
<evidence type="ECO:0000256" key="1">
    <source>
        <dbReference type="ARBA" id="ARBA00022701"/>
    </source>
</evidence>
<dbReference type="SUPFAM" id="SSF56672">
    <property type="entry name" value="DNA/RNA polymerases"/>
    <property type="match status" value="1"/>
</dbReference>
<dbReference type="InterPro" id="IPR027640">
    <property type="entry name" value="Kinesin-like_fam"/>
</dbReference>
<dbReference type="InterPro" id="IPR036961">
    <property type="entry name" value="Kinesin_motor_dom_sf"/>
</dbReference>
<dbReference type="InterPro" id="IPR036397">
    <property type="entry name" value="RNaseH_sf"/>
</dbReference>
<name>A0A2N9IGC4_FAGSY</name>
<dbReference type="SUPFAM" id="SSF53098">
    <property type="entry name" value="Ribonuclease H-like"/>
    <property type="match status" value="1"/>
</dbReference>
<dbReference type="GO" id="GO:0005875">
    <property type="term" value="C:microtubule associated complex"/>
    <property type="evidence" value="ECO:0007669"/>
    <property type="project" value="TreeGrafter"/>
</dbReference>
<dbReference type="GO" id="GO:0003676">
    <property type="term" value="F:nucleic acid binding"/>
    <property type="evidence" value="ECO:0007669"/>
    <property type="project" value="InterPro"/>
</dbReference>
<gene>
    <name evidence="7" type="ORF">FSB_LOCUS51724</name>
</gene>
<dbReference type="GO" id="GO:0003777">
    <property type="term" value="F:microtubule motor activity"/>
    <property type="evidence" value="ECO:0007669"/>
    <property type="project" value="InterPro"/>
</dbReference>
<dbReference type="InterPro" id="IPR043502">
    <property type="entry name" value="DNA/RNA_pol_sf"/>
</dbReference>
<dbReference type="CDD" id="cd09272">
    <property type="entry name" value="RNase_HI_RT_Ty1"/>
    <property type="match status" value="1"/>
</dbReference>
<comment type="caution">
    <text evidence="4">Lacks conserved residue(s) required for the propagation of feature annotation.</text>
</comment>
<evidence type="ECO:0000256" key="3">
    <source>
        <dbReference type="ARBA" id="ARBA00061615"/>
    </source>
</evidence>
<dbReference type="PRINTS" id="PR00380">
    <property type="entry name" value="KINESINHEAVY"/>
</dbReference>
<dbReference type="SUPFAM" id="SSF47781">
    <property type="entry name" value="RuvA domain 2-like"/>
    <property type="match status" value="1"/>
</dbReference>
<dbReference type="GO" id="GO:0007018">
    <property type="term" value="P:microtubule-based movement"/>
    <property type="evidence" value="ECO:0007669"/>
    <property type="project" value="InterPro"/>
</dbReference>
<feature type="binding site" evidence="4">
    <location>
        <begin position="107"/>
        <end position="114"/>
    </location>
    <ligand>
        <name>ATP</name>
        <dbReference type="ChEBI" id="CHEBI:30616"/>
    </ligand>
</feature>
<comment type="similarity">
    <text evidence="3">Belongs to the TRAFAC class myosin-kinesin ATPase superfamily. Kinesin family. KIN-10 subfamily.</text>
</comment>
<dbReference type="PANTHER" id="PTHR47969">
    <property type="entry name" value="CHROMOSOME-ASSOCIATED KINESIN KIF4A-RELATED"/>
    <property type="match status" value="1"/>
</dbReference>
<dbReference type="GO" id="GO:0008017">
    <property type="term" value="F:microtubule binding"/>
    <property type="evidence" value="ECO:0007669"/>
    <property type="project" value="InterPro"/>
</dbReference>
<dbReference type="Pfam" id="PF00225">
    <property type="entry name" value="Kinesin"/>
    <property type="match status" value="1"/>
</dbReference>
<reference evidence="7" key="1">
    <citation type="submission" date="2018-02" db="EMBL/GenBank/DDBJ databases">
        <authorList>
            <person name="Cohen D.B."/>
            <person name="Kent A.D."/>
        </authorList>
    </citation>
    <scope>NUCLEOTIDE SEQUENCE</scope>
</reference>
<sequence>MASTPSGQPDRTKPTTTRKVRVVAKIRGFTDSDSSTTPWISVNKPNGEASESVTVSFRDQSGSRKECYEVEYCYEQNEENDSIFSREIKPLILGVFEGCNSTVIACGARGSGKTFVIQGSDEKPGLATLAIAEILSVAEQNGKLVPVKSVTEFHKLYASSVCGSRKSVQKIATELPRRNHRGLIVHLVSPSKNADVRLVGKMNFVDLAGYEDARRKSVDGLNLVECTKINKSIYAIHNVVYSLNANESHIPYRESKLTHMLKDSLGGMSRILMITCLNPSFCQDSVNMISLASRTCPVINPAVTDTTRKAKSSTRPMVVPSSHKKNRLPGSVPSTVKKHAASEVHFSEKKTNCISSALKGRKLFVKASHQTTSEKASSLPNIVSTVESLEQDEEKCISNVNNVTVLSELENPLAVALKDTESTSVLEKDASPLPTSTAVKTTIPNKDVFLASEVSLHGGDHHEQDTSYVNGSTALSFAEEEGHSIDKENQLMLANERVSPPISERLRELSNNLKLLCYSTSSHVKLLEENETSSFGQSTEIVEPKTPIMEQTMRVNDRCEVADVNSPWETLSTRSFGMKNSLAQEYLRFLNTADKEDLKRLKGIGEKRATYILQLREESPEPFKSLDDLTEVGLSAKQWFPYHLFRPIAAMRRGSSYIIRDFEPSLPPLHCSNLTVLPIVGKKISQQNGRAECKHRHILDFVRAFLISASCPKRFLGEDVLTTVYTINRLPSLALQNVSPFECLYVSPLAPPLVVDLVLDQTSDLPLTAHLASPPVVDPILDQPSDLPFAAPPADSLVSPQEPTPPVDLVIDQTPPLPLLRSDQIRAPPTHLSLEKTHTWDLIDLPRGKSVIGCKWVYKIKTKSDGTIEWYKTCLVAMGYAQEYGIDYEETFALVTRITSVHSLIAIVAVYQWPLFQMDVKNAFLNGDFIEEVYMQAPPGYSNCPNKVCLLRRALYGLKQAHRVWFAKFSSIVHQFSFSSSPHDTTLFICRSDKGLGHLSYFLGLEVSSDSTGYYLFQTKYAFDLLSRAGLTDTKVVSTPFEMNVRLTSLDGTPLSDVTLYQYRVLADITFELLALRWLLEDMGLTHSSPTIIHCDNRSAIQIAHNNVIHEHTKHIEIDCHLVRHHPSVGILRLLPISSYDQTADIFTKTFPAGRFHDLVFKVKMASVRPP</sequence>
<evidence type="ECO:0000256" key="5">
    <source>
        <dbReference type="SAM" id="MobiDB-lite"/>
    </source>
</evidence>
<dbReference type="InterPro" id="IPR010994">
    <property type="entry name" value="RuvA_2-like"/>
</dbReference>
<evidence type="ECO:0000256" key="2">
    <source>
        <dbReference type="ARBA" id="ARBA00023175"/>
    </source>
</evidence>
<keyword evidence="4" id="KW-0547">Nucleotide-binding</keyword>
<keyword evidence="2 4" id="KW-0505">Motor protein</keyword>
<dbReference type="Gene3D" id="3.30.420.10">
    <property type="entry name" value="Ribonuclease H-like superfamily/Ribonuclease H"/>
    <property type="match status" value="1"/>
</dbReference>
<feature type="region of interest" description="Disordered" evidence="5">
    <location>
        <begin position="307"/>
        <end position="333"/>
    </location>
</feature>
<keyword evidence="1" id="KW-0493">Microtubule</keyword>
<dbReference type="GO" id="GO:0051231">
    <property type="term" value="P:spindle elongation"/>
    <property type="evidence" value="ECO:0007669"/>
    <property type="project" value="TreeGrafter"/>
</dbReference>
<dbReference type="InterPro" id="IPR031852">
    <property type="entry name" value="Vik1/Cik1_MT-bd"/>
</dbReference>
<feature type="domain" description="Kinesin motor" evidence="6">
    <location>
        <begin position="183"/>
        <end position="298"/>
    </location>
</feature>
<dbReference type="PROSITE" id="PS50067">
    <property type="entry name" value="KINESIN_MOTOR_2"/>
    <property type="match status" value="2"/>
</dbReference>
<dbReference type="FunFam" id="1.10.150.280:FF:000003">
    <property type="entry name" value="Kinesin-like protein KIN-10C"/>
    <property type="match status" value="1"/>
</dbReference>
<dbReference type="SUPFAM" id="SSF52540">
    <property type="entry name" value="P-loop containing nucleoside triphosphate hydrolases"/>
    <property type="match status" value="1"/>
</dbReference>
<dbReference type="SMART" id="SM00129">
    <property type="entry name" value="KISc"/>
    <property type="match status" value="1"/>
</dbReference>
<dbReference type="EMBL" id="OIVN01005746">
    <property type="protein sequence ID" value="SPD23842.1"/>
    <property type="molecule type" value="Genomic_DNA"/>
</dbReference>
<dbReference type="Gene3D" id="3.40.850.10">
    <property type="entry name" value="Kinesin motor domain"/>
    <property type="match status" value="2"/>
</dbReference>
<dbReference type="Pfam" id="PF07727">
    <property type="entry name" value="RVT_2"/>
    <property type="match status" value="1"/>
</dbReference>
<accession>A0A2N9IGC4</accession>
<feature type="domain" description="Kinesin motor" evidence="6">
    <location>
        <begin position="19"/>
        <end position="149"/>
    </location>
</feature>
<organism evidence="7">
    <name type="scientific">Fagus sylvatica</name>
    <name type="common">Beechnut</name>
    <dbReference type="NCBI Taxonomy" id="28930"/>
    <lineage>
        <taxon>Eukaryota</taxon>
        <taxon>Viridiplantae</taxon>
        <taxon>Streptophyta</taxon>
        <taxon>Embryophyta</taxon>
        <taxon>Tracheophyta</taxon>
        <taxon>Spermatophyta</taxon>
        <taxon>Magnoliopsida</taxon>
        <taxon>eudicotyledons</taxon>
        <taxon>Gunneridae</taxon>
        <taxon>Pentapetalae</taxon>
        <taxon>rosids</taxon>
        <taxon>fabids</taxon>
        <taxon>Fagales</taxon>
        <taxon>Fagaceae</taxon>
        <taxon>Fagus</taxon>
    </lineage>
</organism>
<keyword evidence="4" id="KW-0067">ATP-binding</keyword>
<dbReference type="InterPro" id="IPR012337">
    <property type="entry name" value="RNaseH-like_sf"/>
</dbReference>
<dbReference type="PANTHER" id="PTHR47969:SF9">
    <property type="entry name" value="KINESIN-LIKE PROTEIN"/>
    <property type="match status" value="1"/>
</dbReference>
<protein>
    <recommendedName>
        <fullName evidence="6">Kinesin motor domain-containing protein</fullName>
    </recommendedName>
</protein>
<dbReference type="Pfam" id="PF12836">
    <property type="entry name" value="HHH_3"/>
    <property type="match status" value="1"/>
</dbReference>
<evidence type="ECO:0000256" key="4">
    <source>
        <dbReference type="PROSITE-ProRule" id="PRU00283"/>
    </source>
</evidence>
<proteinExistence type="inferred from homology"/>
<evidence type="ECO:0000313" key="7">
    <source>
        <dbReference type="EMBL" id="SPD23842.1"/>
    </source>
</evidence>